<dbReference type="GO" id="GO:0110001">
    <property type="term" value="C:toxin-antitoxin complex"/>
    <property type="evidence" value="ECO:0007669"/>
    <property type="project" value="InterPro"/>
</dbReference>
<dbReference type="GO" id="GO:0000166">
    <property type="term" value="F:nucleotide binding"/>
    <property type="evidence" value="ECO:0007669"/>
    <property type="project" value="UniProtKB-KW"/>
</dbReference>
<dbReference type="GO" id="GO:0016787">
    <property type="term" value="F:hydrolase activity"/>
    <property type="evidence" value="ECO:0007669"/>
    <property type="project" value="UniProtKB-KW"/>
</dbReference>
<dbReference type="InterPro" id="IPR008201">
    <property type="entry name" value="HepT-like"/>
</dbReference>
<dbReference type="RefSeq" id="WP_136060481.1">
    <property type="nucleotide sequence ID" value="NZ_CAAHFH010000001.1"/>
</dbReference>
<dbReference type="EMBL" id="CAAHFH010000001">
    <property type="protein sequence ID" value="VGO19048.1"/>
    <property type="molecule type" value="Genomic_DNA"/>
</dbReference>
<dbReference type="AlphaFoldDB" id="A0A6C2UG03"/>
<dbReference type="PANTHER" id="PTHR34139">
    <property type="entry name" value="UPF0331 PROTEIN MJ0127"/>
    <property type="match status" value="1"/>
</dbReference>
<evidence type="ECO:0000256" key="3">
    <source>
        <dbReference type="ARBA" id="ARBA00022722"/>
    </source>
</evidence>
<evidence type="ECO:0000313" key="6">
    <source>
        <dbReference type="EMBL" id="VGO19048.1"/>
    </source>
</evidence>
<evidence type="ECO:0000313" key="7">
    <source>
        <dbReference type="Proteomes" id="UP000346198"/>
    </source>
</evidence>
<dbReference type="PANTHER" id="PTHR34139:SF1">
    <property type="entry name" value="RNASE MJ1380-RELATED"/>
    <property type="match status" value="1"/>
</dbReference>
<evidence type="ECO:0008006" key="8">
    <source>
        <dbReference type="Google" id="ProtNLM"/>
    </source>
</evidence>
<evidence type="ECO:0000256" key="2">
    <source>
        <dbReference type="ARBA" id="ARBA00022649"/>
    </source>
</evidence>
<accession>A0A6C2UG03</accession>
<evidence type="ECO:0000256" key="5">
    <source>
        <dbReference type="ARBA" id="ARBA00022801"/>
    </source>
</evidence>
<gene>
    <name evidence="6" type="ORF">SCARR_01104</name>
</gene>
<organism evidence="6 7">
    <name type="scientific">Pontiella sulfatireligans</name>
    <dbReference type="NCBI Taxonomy" id="2750658"/>
    <lineage>
        <taxon>Bacteria</taxon>
        <taxon>Pseudomonadati</taxon>
        <taxon>Kiritimatiellota</taxon>
        <taxon>Kiritimatiellia</taxon>
        <taxon>Kiritimatiellales</taxon>
        <taxon>Pontiellaceae</taxon>
        <taxon>Pontiella</taxon>
    </lineage>
</organism>
<keyword evidence="7" id="KW-1185">Reference proteome</keyword>
<sequence length="123" mass="14131">MFDQELVIEILSQIDDAIEVVRTRFSVIHSIDDFLSTPEGLEKLDSICMKLIAIGESVKNIDKHTDNRLLADYPDIDWKGVKGVRDIISHHYFDLDAEEIFDICETHLPPLHATIKQMILDLQ</sequence>
<dbReference type="Pfam" id="PF01934">
    <property type="entry name" value="HepT-like"/>
    <property type="match status" value="1"/>
</dbReference>
<proteinExistence type="predicted"/>
<reference evidence="6 7" key="1">
    <citation type="submission" date="2019-04" db="EMBL/GenBank/DDBJ databases">
        <authorList>
            <person name="Van Vliet M D."/>
        </authorList>
    </citation>
    <scope>NUCLEOTIDE SEQUENCE [LARGE SCALE GENOMIC DNA]</scope>
    <source>
        <strain evidence="6 7">F21</strain>
    </source>
</reference>
<keyword evidence="5" id="KW-0378">Hydrolase</keyword>
<evidence type="ECO:0000256" key="4">
    <source>
        <dbReference type="ARBA" id="ARBA00022741"/>
    </source>
</evidence>
<dbReference type="GO" id="GO:0004540">
    <property type="term" value="F:RNA nuclease activity"/>
    <property type="evidence" value="ECO:0007669"/>
    <property type="project" value="InterPro"/>
</dbReference>
<keyword evidence="1" id="KW-0597">Phosphoprotein</keyword>
<protein>
    <recommendedName>
        <fullName evidence="8">Antitoxin</fullName>
    </recommendedName>
</protein>
<dbReference type="InterPro" id="IPR051813">
    <property type="entry name" value="HepT_RNase_toxin"/>
</dbReference>
<keyword evidence="3" id="KW-0540">Nuclease</keyword>
<evidence type="ECO:0000256" key="1">
    <source>
        <dbReference type="ARBA" id="ARBA00022553"/>
    </source>
</evidence>
<dbReference type="Proteomes" id="UP000346198">
    <property type="component" value="Unassembled WGS sequence"/>
</dbReference>
<name>A0A6C2UG03_9BACT</name>
<keyword evidence="2" id="KW-1277">Toxin-antitoxin system</keyword>
<keyword evidence="4" id="KW-0547">Nucleotide-binding</keyword>